<dbReference type="Gene3D" id="3.40.50.720">
    <property type="entry name" value="NAD(P)-binding Rossmann-like Domain"/>
    <property type="match status" value="1"/>
</dbReference>
<dbReference type="PANTHER" id="PTHR43976">
    <property type="entry name" value="SHORT CHAIN DEHYDROGENASE"/>
    <property type="match status" value="1"/>
</dbReference>
<protein>
    <submittedName>
        <fullName evidence="5">NAD(P)-dependent dehydrogenase (Short-subunit alcohol dehydrogenase family)</fullName>
    </submittedName>
</protein>
<evidence type="ECO:0000256" key="1">
    <source>
        <dbReference type="ARBA" id="ARBA00006484"/>
    </source>
</evidence>
<proteinExistence type="inferred from homology"/>
<gene>
    <name evidence="5" type="ORF">J2X01_000048</name>
</gene>
<dbReference type="SMART" id="SM00822">
    <property type="entry name" value="PKS_KR"/>
    <property type="match status" value="1"/>
</dbReference>
<dbReference type="RefSeq" id="WP_310049361.1">
    <property type="nucleotide sequence ID" value="NZ_JAVDVQ010000001.1"/>
</dbReference>
<evidence type="ECO:0000256" key="2">
    <source>
        <dbReference type="ARBA" id="ARBA00023002"/>
    </source>
</evidence>
<dbReference type="InterPro" id="IPR036291">
    <property type="entry name" value="NAD(P)-bd_dom_sf"/>
</dbReference>
<dbReference type="PRINTS" id="PR00080">
    <property type="entry name" value="SDRFAMILY"/>
</dbReference>
<keyword evidence="6" id="KW-1185">Reference proteome</keyword>
<name>A0ABU1U6H5_9MICC</name>
<dbReference type="EMBL" id="JAVDVQ010000001">
    <property type="protein sequence ID" value="MDR7080779.1"/>
    <property type="molecule type" value="Genomic_DNA"/>
</dbReference>
<evidence type="ECO:0000313" key="5">
    <source>
        <dbReference type="EMBL" id="MDR7080779.1"/>
    </source>
</evidence>
<feature type="domain" description="Ketoreductase" evidence="4">
    <location>
        <begin position="18"/>
        <end position="175"/>
    </location>
</feature>
<organism evidence="5 6">
    <name type="scientific">Arthrobacter ginsengisoli</name>
    <dbReference type="NCBI Taxonomy" id="1356565"/>
    <lineage>
        <taxon>Bacteria</taxon>
        <taxon>Bacillati</taxon>
        <taxon>Actinomycetota</taxon>
        <taxon>Actinomycetes</taxon>
        <taxon>Micrococcales</taxon>
        <taxon>Micrococcaceae</taxon>
        <taxon>Arthrobacter</taxon>
    </lineage>
</organism>
<dbReference type="InterPro" id="IPR051911">
    <property type="entry name" value="SDR_oxidoreductase"/>
</dbReference>
<evidence type="ECO:0000259" key="4">
    <source>
        <dbReference type="SMART" id="SM00822"/>
    </source>
</evidence>
<dbReference type="PRINTS" id="PR00081">
    <property type="entry name" value="GDHRDH"/>
</dbReference>
<comment type="similarity">
    <text evidence="1 3">Belongs to the short-chain dehydrogenases/reductases (SDR) family.</text>
</comment>
<dbReference type="InterPro" id="IPR057326">
    <property type="entry name" value="KR_dom"/>
</dbReference>
<dbReference type="InterPro" id="IPR002347">
    <property type="entry name" value="SDR_fam"/>
</dbReference>
<sequence length="293" mass="31044">MTEQHHTSEQKETKPRKEVWFITGAGRGLGTDIARAALAAGHAVVATGRNPGKVSRALGGNGNLLAVKLDVTDPADATAAVRAAVDRFGRIDVLVNNAGNFNAGFFEEITPEDFRAQIETTMFGPINVTRAALPVLRAQRSGLVVTISSTAGIVGGEFLTAYAASKFGVEGWAESLAPEVAPFGIRTMIVEPGFFRTELLTPESTRYAKSTIEDYAERTRQTVAAWQSMDGRQGGDPAKLANALVELAQLDEPPLRFAAGADAVGVFAARAKELQDQADAHLELSNSLAHDGA</sequence>
<dbReference type="SUPFAM" id="SSF51735">
    <property type="entry name" value="NAD(P)-binding Rossmann-fold domains"/>
    <property type="match status" value="1"/>
</dbReference>
<dbReference type="PANTHER" id="PTHR43976:SF16">
    <property type="entry name" value="SHORT-CHAIN DEHYDROGENASE_REDUCTASE FAMILY PROTEIN"/>
    <property type="match status" value="1"/>
</dbReference>
<reference evidence="5 6" key="1">
    <citation type="submission" date="2023-07" db="EMBL/GenBank/DDBJ databases">
        <title>Sorghum-associated microbial communities from plants grown in Nebraska, USA.</title>
        <authorList>
            <person name="Schachtman D."/>
        </authorList>
    </citation>
    <scope>NUCLEOTIDE SEQUENCE [LARGE SCALE GENOMIC DNA]</scope>
    <source>
        <strain evidence="5 6">BE167</strain>
    </source>
</reference>
<dbReference type="InterPro" id="IPR020904">
    <property type="entry name" value="Sc_DH/Rdtase_CS"/>
</dbReference>
<comment type="caution">
    <text evidence="5">The sequence shown here is derived from an EMBL/GenBank/DDBJ whole genome shotgun (WGS) entry which is preliminary data.</text>
</comment>
<dbReference type="Proteomes" id="UP001252243">
    <property type="component" value="Unassembled WGS sequence"/>
</dbReference>
<accession>A0ABU1U6H5</accession>
<evidence type="ECO:0000256" key="3">
    <source>
        <dbReference type="RuleBase" id="RU000363"/>
    </source>
</evidence>
<dbReference type="PROSITE" id="PS00061">
    <property type="entry name" value="ADH_SHORT"/>
    <property type="match status" value="1"/>
</dbReference>
<evidence type="ECO:0000313" key="6">
    <source>
        <dbReference type="Proteomes" id="UP001252243"/>
    </source>
</evidence>
<keyword evidence="2" id="KW-0560">Oxidoreductase</keyword>
<dbReference type="Pfam" id="PF00106">
    <property type="entry name" value="adh_short"/>
    <property type="match status" value="1"/>
</dbReference>
<dbReference type="CDD" id="cd05374">
    <property type="entry name" value="17beta-HSD-like_SDR_c"/>
    <property type="match status" value="1"/>
</dbReference>